<dbReference type="STRING" id="1745343.A0A2J6QIS9"/>
<evidence type="ECO:0000313" key="5">
    <source>
        <dbReference type="Proteomes" id="UP000235672"/>
    </source>
</evidence>
<proteinExistence type="predicted"/>
<keyword evidence="5" id="KW-1185">Reference proteome</keyword>
<gene>
    <name evidence="4" type="ORF">NA56DRAFT_698319</name>
</gene>
<name>A0A2J6QIS9_9HELO</name>
<dbReference type="Proteomes" id="UP000235672">
    <property type="component" value="Unassembled WGS sequence"/>
</dbReference>
<keyword evidence="2" id="KW-0560">Oxidoreductase</keyword>
<dbReference type="InterPro" id="IPR051609">
    <property type="entry name" value="NmrA/Isoflavone_reductase-like"/>
</dbReference>
<dbReference type="GO" id="GO:0016491">
    <property type="term" value="F:oxidoreductase activity"/>
    <property type="evidence" value="ECO:0007669"/>
    <property type="project" value="UniProtKB-KW"/>
</dbReference>
<dbReference type="AlphaFoldDB" id="A0A2J6QIS9"/>
<evidence type="ECO:0000256" key="2">
    <source>
        <dbReference type="ARBA" id="ARBA00023002"/>
    </source>
</evidence>
<dbReference type="Pfam" id="PF05368">
    <property type="entry name" value="NmrA"/>
    <property type="match status" value="1"/>
</dbReference>
<dbReference type="Gene3D" id="3.40.50.720">
    <property type="entry name" value="NAD(P)-binding Rossmann-like Domain"/>
    <property type="match status" value="1"/>
</dbReference>
<feature type="domain" description="NmrA-like" evidence="3">
    <location>
        <begin position="9"/>
        <end position="147"/>
    </location>
</feature>
<evidence type="ECO:0000313" key="4">
    <source>
        <dbReference type="EMBL" id="PMD26154.1"/>
    </source>
</evidence>
<dbReference type="InterPro" id="IPR045312">
    <property type="entry name" value="PCBER-like"/>
</dbReference>
<accession>A0A2J6QIS9</accession>
<protein>
    <submittedName>
        <fullName evidence="4">NAD(P)-binding protein</fullName>
    </submittedName>
</protein>
<reference evidence="4 5" key="1">
    <citation type="submission" date="2016-05" db="EMBL/GenBank/DDBJ databases">
        <title>A degradative enzymes factory behind the ericoid mycorrhizal symbiosis.</title>
        <authorList>
            <consortium name="DOE Joint Genome Institute"/>
            <person name="Martino E."/>
            <person name="Morin E."/>
            <person name="Grelet G."/>
            <person name="Kuo A."/>
            <person name="Kohler A."/>
            <person name="Daghino S."/>
            <person name="Barry K."/>
            <person name="Choi C."/>
            <person name="Cichocki N."/>
            <person name="Clum A."/>
            <person name="Copeland A."/>
            <person name="Hainaut M."/>
            <person name="Haridas S."/>
            <person name="Labutti K."/>
            <person name="Lindquist E."/>
            <person name="Lipzen A."/>
            <person name="Khouja H.-R."/>
            <person name="Murat C."/>
            <person name="Ohm R."/>
            <person name="Olson A."/>
            <person name="Spatafora J."/>
            <person name="Veneault-Fourrey C."/>
            <person name="Henrissat B."/>
            <person name="Grigoriev I."/>
            <person name="Martin F."/>
            <person name="Perotto S."/>
        </authorList>
    </citation>
    <scope>NUCLEOTIDE SEQUENCE [LARGE SCALE GENOMIC DNA]</scope>
    <source>
        <strain evidence="4 5">UAMH 7357</strain>
    </source>
</reference>
<dbReference type="InterPro" id="IPR008030">
    <property type="entry name" value="NmrA-like"/>
</dbReference>
<dbReference type="CDD" id="cd05259">
    <property type="entry name" value="PCBER_SDR_a"/>
    <property type="match status" value="1"/>
</dbReference>
<dbReference type="Gene3D" id="3.90.25.10">
    <property type="entry name" value="UDP-galactose 4-epimerase, domain 1"/>
    <property type="match status" value="1"/>
</dbReference>
<dbReference type="OrthoDB" id="419598at2759"/>
<dbReference type="PANTHER" id="PTHR47706">
    <property type="entry name" value="NMRA-LIKE FAMILY PROTEIN"/>
    <property type="match status" value="1"/>
</dbReference>
<dbReference type="SUPFAM" id="SSF51735">
    <property type="entry name" value="NAD(P)-binding Rossmann-fold domains"/>
    <property type="match status" value="1"/>
</dbReference>
<keyword evidence="1" id="KW-0521">NADP</keyword>
<dbReference type="EMBL" id="KZ613468">
    <property type="protein sequence ID" value="PMD26154.1"/>
    <property type="molecule type" value="Genomic_DNA"/>
</dbReference>
<dbReference type="PANTHER" id="PTHR47706:SF7">
    <property type="entry name" value="CIPA-LIKE, PUTATIVE (AFU_ORTHOLOGUE AFUA_1G01630)-RELATED"/>
    <property type="match status" value="1"/>
</dbReference>
<evidence type="ECO:0000256" key="1">
    <source>
        <dbReference type="ARBA" id="ARBA00022857"/>
    </source>
</evidence>
<organism evidence="4 5">
    <name type="scientific">Hyaloscypha hepaticicola</name>
    <dbReference type="NCBI Taxonomy" id="2082293"/>
    <lineage>
        <taxon>Eukaryota</taxon>
        <taxon>Fungi</taxon>
        <taxon>Dikarya</taxon>
        <taxon>Ascomycota</taxon>
        <taxon>Pezizomycotina</taxon>
        <taxon>Leotiomycetes</taxon>
        <taxon>Helotiales</taxon>
        <taxon>Hyaloscyphaceae</taxon>
        <taxon>Hyaloscypha</taxon>
    </lineage>
</organism>
<evidence type="ECO:0000259" key="3">
    <source>
        <dbReference type="Pfam" id="PF05368"/>
    </source>
</evidence>
<dbReference type="InterPro" id="IPR036291">
    <property type="entry name" value="NAD(P)-bd_dom_sf"/>
</dbReference>
<sequence>MTTSNHITKVAIVGAGGNSGKFMTEALLKTGKHTVTAITRIESETKIPEGVISKKVDYNKHETLVDALRGQDALVITLSAFTPEETAMQLINAPGEAGVAWILPNEWSPDTANEGLLKDVFGFQLKGVTRKAIEDLGKSAYIAVSTGFWYEWSLAIPVAFGIDLANRTATFFDEGETKISTSTWPQIGRAVAALLSLPIKSEGSNKEACLENFKNKVVYINSFTVSQKDMLESACGVTGTKMDDWTITKEPAQDRYMSGVEETKEGNRIGFVKMMYTRVFYPDGCGDFEHNKGTLNKVLDLPQEDIDEATKAAIERSKAPSWVG</sequence>